<dbReference type="PANTHER" id="PTHR12442:SF7">
    <property type="entry name" value="DYNEIN AXONEMAL INTERMEDIATE CHAIN 2"/>
    <property type="match status" value="1"/>
</dbReference>
<dbReference type="InterPro" id="IPR050687">
    <property type="entry name" value="Dynein_IC"/>
</dbReference>
<dbReference type="GO" id="GO:0036158">
    <property type="term" value="P:outer dynein arm assembly"/>
    <property type="evidence" value="ECO:0007669"/>
    <property type="project" value="TreeGrafter"/>
</dbReference>
<dbReference type="AlphaFoldDB" id="D2VAM5"/>
<gene>
    <name evidence="12" type="ORF">NAEGRDRAFT_79232</name>
</gene>
<sequence>MEIVYCYKKKIRELGQPYEFEDSEPIILVNIKPEEKIRTLNYKERDPCHIGIQAAPELSEHAVNTLTKNYSNSGMVHTEGGWPKDVNALDVDAKKRHQKKIEKDDNYIRSTQTLSNEMMRNLSLNTALNVYEHYFDSDESEAALDDQLIQATTSKPTATVLTILKDPSEFKRTANHIAWSMGDSKKLAVAYFVPQSQSLTEQIDKNSYIWDIRNPNTPEMALSPTSPLSCLEFNPKDSTCLIGGARNGCLYVFDTRRGSNPVEYTSSHASHKDPVYSVKWIQSKQSTECVSISSDAQVLFWDVRNLTEPFERNTLEIIQSKIYQPQKFGALCMDYDTSYSTSKLLIGSDRGQGIIWNRKARKGGKEKIERVFLGHHSSIFAIQRCPFNPKYFLTIGDWSARIYYDDIWKTPIMETKYCDSYLTDGCWSPTRPGVFFTSAVDGTFSVWDVLHSQSKPVVNLHLTSSLQCVSTANGRHIAVGDKDGGVSYIELSDDLSGYFNGQPRTVIDEKNAINDMFERETRREKVLEQKVKPQEGSESMMSASSDSLVRYLSPSEQALDSYFEEEVTRLGISTIK</sequence>
<dbReference type="KEGG" id="ngr:NAEGRDRAFT_79232"/>
<evidence type="ECO:0000256" key="1">
    <source>
        <dbReference type="ARBA" id="ARBA00004430"/>
    </source>
</evidence>
<dbReference type="STRING" id="5762.D2VAM5"/>
<dbReference type="GO" id="GO:0036157">
    <property type="term" value="C:outer dynein arm"/>
    <property type="evidence" value="ECO:0007669"/>
    <property type="project" value="TreeGrafter"/>
</dbReference>
<dbReference type="InterPro" id="IPR015943">
    <property type="entry name" value="WD40/YVTN_repeat-like_dom_sf"/>
</dbReference>
<dbReference type="EMBL" id="GG738860">
    <property type="protein sequence ID" value="EFC46102.1"/>
    <property type="molecule type" value="Genomic_DNA"/>
</dbReference>
<evidence type="ECO:0000256" key="5">
    <source>
        <dbReference type="ARBA" id="ARBA00022701"/>
    </source>
</evidence>
<dbReference type="InterPro" id="IPR036322">
    <property type="entry name" value="WD40_repeat_dom_sf"/>
</dbReference>
<dbReference type="eggNOG" id="KOG1587">
    <property type="taxonomic scope" value="Eukaryota"/>
</dbReference>
<evidence type="ECO:0000313" key="13">
    <source>
        <dbReference type="Proteomes" id="UP000006671"/>
    </source>
</evidence>
<dbReference type="InterPro" id="IPR019775">
    <property type="entry name" value="WD40_repeat_CS"/>
</dbReference>
<evidence type="ECO:0000256" key="11">
    <source>
        <dbReference type="ARBA" id="ARBA00023273"/>
    </source>
</evidence>
<keyword evidence="4" id="KW-0853">WD repeat</keyword>
<dbReference type="PANTHER" id="PTHR12442">
    <property type="entry name" value="DYNEIN INTERMEDIATE CHAIN"/>
    <property type="match status" value="1"/>
</dbReference>
<evidence type="ECO:0000256" key="7">
    <source>
        <dbReference type="ARBA" id="ARBA00023017"/>
    </source>
</evidence>
<dbReference type="GO" id="GO:0003341">
    <property type="term" value="P:cilium movement"/>
    <property type="evidence" value="ECO:0007669"/>
    <property type="project" value="TreeGrafter"/>
</dbReference>
<evidence type="ECO:0000256" key="2">
    <source>
        <dbReference type="ARBA" id="ARBA00011059"/>
    </source>
</evidence>
<dbReference type="SMART" id="SM00320">
    <property type="entry name" value="WD40"/>
    <property type="match status" value="5"/>
</dbReference>
<dbReference type="RefSeq" id="XP_002678846.1">
    <property type="nucleotide sequence ID" value="XM_002678800.1"/>
</dbReference>
<keyword evidence="5" id="KW-0493">Microtubule</keyword>
<evidence type="ECO:0000256" key="9">
    <source>
        <dbReference type="ARBA" id="ARBA00023175"/>
    </source>
</evidence>
<evidence type="ECO:0000256" key="10">
    <source>
        <dbReference type="ARBA" id="ARBA00023212"/>
    </source>
</evidence>
<dbReference type="InParanoid" id="D2VAM5"/>
<keyword evidence="10" id="KW-0206">Cytoskeleton</keyword>
<keyword evidence="7" id="KW-0243">Dynein</keyword>
<keyword evidence="8" id="KW-0969">Cilium</keyword>
<dbReference type="SUPFAM" id="SSF50978">
    <property type="entry name" value="WD40 repeat-like"/>
    <property type="match status" value="1"/>
</dbReference>
<keyword evidence="6" id="KW-0677">Repeat</keyword>
<organism evidence="13">
    <name type="scientific">Naegleria gruberi</name>
    <name type="common">Amoeba</name>
    <dbReference type="NCBI Taxonomy" id="5762"/>
    <lineage>
        <taxon>Eukaryota</taxon>
        <taxon>Discoba</taxon>
        <taxon>Heterolobosea</taxon>
        <taxon>Tetramitia</taxon>
        <taxon>Eutetramitia</taxon>
        <taxon>Vahlkampfiidae</taxon>
        <taxon>Naegleria</taxon>
    </lineage>
</organism>
<dbReference type="Gene3D" id="2.130.10.10">
    <property type="entry name" value="YVTN repeat-like/Quinoprotein amine dehydrogenase"/>
    <property type="match status" value="2"/>
</dbReference>
<dbReference type="OrthoDB" id="366230at2759"/>
<dbReference type="VEuPathDB" id="AmoebaDB:NAEGRDRAFT_79232"/>
<dbReference type="GO" id="GO:0045503">
    <property type="term" value="F:dynein light chain binding"/>
    <property type="evidence" value="ECO:0007669"/>
    <property type="project" value="TreeGrafter"/>
</dbReference>
<proteinExistence type="inferred from homology"/>
<keyword evidence="13" id="KW-1185">Reference proteome</keyword>
<keyword evidence="9" id="KW-0505">Motor protein</keyword>
<accession>D2VAM5</accession>
<dbReference type="Proteomes" id="UP000006671">
    <property type="component" value="Unassembled WGS sequence"/>
</dbReference>
<evidence type="ECO:0000256" key="4">
    <source>
        <dbReference type="ARBA" id="ARBA00022574"/>
    </source>
</evidence>
<dbReference type="PROSITE" id="PS00678">
    <property type="entry name" value="WD_REPEATS_1"/>
    <property type="match status" value="1"/>
</dbReference>
<dbReference type="InterPro" id="IPR001680">
    <property type="entry name" value="WD40_rpt"/>
</dbReference>
<keyword evidence="11" id="KW-0966">Cell projection</keyword>
<evidence type="ECO:0000256" key="8">
    <source>
        <dbReference type="ARBA" id="ARBA00023069"/>
    </source>
</evidence>
<evidence type="ECO:0000313" key="12">
    <source>
        <dbReference type="EMBL" id="EFC46102.1"/>
    </source>
</evidence>
<comment type="subcellular location">
    <subcellularLocation>
        <location evidence="1">Cytoplasm</location>
        <location evidence="1">Cytoskeleton</location>
        <location evidence="1">Cilium axoneme</location>
    </subcellularLocation>
</comment>
<dbReference type="GO" id="GO:0005874">
    <property type="term" value="C:microtubule"/>
    <property type="evidence" value="ECO:0007669"/>
    <property type="project" value="UniProtKB-KW"/>
</dbReference>
<dbReference type="GeneID" id="8848560"/>
<evidence type="ECO:0000256" key="6">
    <source>
        <dbReference type="ARBA" id="ARBA00022737"/>
    </source>
</evidence>
<name>D2VAM5_NAEGR</name>
<reference evidence="12 13" key="1">
    <citation type="journal article" date="2010" name="Cell">
        <title>The genome of Naegleria gruberi illuminates early eukaryotic versatility.</title>
        <authorList>
            <person name="Fritz-Laylin L.K."/>
            <person name="Prochnik S.E."/>
            <person name="Ginger M.L."/>
            <person name="Dacks J.B."/>
            <person name="Carpenter M.L."/>
            <person name="Field M.C."/>
            <person name="Kuo A."/>
            <person name="Paredez A."/>
            <person name="Chapman J."/>
            <person name="Pham J."/>
            <person name="Shu S."/>
            <person name="Neupane R."/>
            <person name="Cipriano M."/>
            <person name="Mancuso J."/>
            <person name="Tu H."/>
            <person name="Salamov A."/>
            <person name="Lindquist E."/>
            <person name="Shapiro H."/>
            <person name="Lucas S."/>
            <person name="Grigoriev I.V."/>
            <person name="Cande W.Z."/>
            <person name="Fulton C."/>
            <person name="Rokhsar D.S."/>
            <person name="Dawson S.C."/>
        </authorList>
    </citation>
    <scope>NUCLEOTIDE SEQUENCE [LARGE SCALE GENOMIC DNA]</scope>
    <source>
        <strain evidence="12 13">NEG-M</strain>
    </source>
</reference>
<evidence type="ECO:0000256" key="3">
    <source>
        <dbReference type="ARBA" id="ARBA00022490"/>
    </source>
</evidence>
<keyword evidence="3" id="KW-0963">Cytoplasm</keyword>
<dbReference type="GO" id="GO:0045504">
    <property type="term" value="F:dynein heavy chain binding"/>
    <property type="evidence" value="ECO:0007669"/>
    <property type="project" value="TreeGrafter"/>
</dbReference>
<dbReference type="OMA" id="ACKWWDI"/>
<comment type="similarity">
    <text evidence="2">Belongs to the dynein intermediate chain family.</text>
</comment>
<protein>
    <submittedName>
        <fullName evidence="12">Uncharacterized protein</fullName>
    </submittedName>
</protein>